<proteinExistence type="inferred from homology"/>
<evidence type="ECO:0000259" key="8">
    <source>
        <dbReference type="Pfam" id="PF01432"/>
    </source>
</evidence>
<keyword evidence="1 6" id="KW-0645">Protease</keyword>
<keyword evidence="5 6" id="KW-0482">Metalloprotease</keyword>
<keyword evidence="2 6" id="KW-0479">Metal-binding</keyword>
<evidence type="ECO:0000256" key="7">
    <source>
        <dbReference type="SAM" id="SignalP"/>
    </source>
</evidence>
<dbReference type="GO" id="GO:0006518">
    <property type="term" value="P:peptide metabolic process"/>
    <property type="evidence" value="ECO:0007669"/>
    <property type="project" value="TreeGrafter"/>
</dbReference>
<dbReference type="PANTHER" id="PTHR11804:SF84">
    <property type="entry name" value="SACCHAROLYSIN"/>
    <property type="match status" value="1"/>
</dbReference>
<keyword evidence="7" id="KW-0732">Signal</keyword>
<reference evidence="10" key="1">
    <citation type="submission" date="2022-10" db="EMBL/GenBank/DDBJ databases">
        <title>Gaoshiqiia sediminis gen. nov., sp. nov., isolated from coastal sediment.</title>
        <authorList>
            <person name="Yu W.X."/>
            <person name="Mu D.S."/>
            <person name="Du J.Z."/>
            <person name="Liang Y.Q."/>
        </authorList>
    </citation>
    <scope>NUCLEOTIDE SEQUENCE</scope>
    <source>
        <strain evidence="10">A06</strain>
    </source>
</reference>
<feature type="domain" description="Oligopeptidase F N-terminal" evidence="9">
    <location>
        <begin position="137"/>
        <end position="204"/>
    </location>
</feature>
<dbReference type="EC" id="3.4.24.-" evidence="6"/>
<evidence type="ECO:0000256" key="4">
    <source>
        <dbReference type="ARBA" id="ARBA00022833"/>
    </source>
</evidence>
<feature type="signal peptide" evidence="7">
    <location>
        <begin position="1"/>
        <end position="26"/>
    </location>
</feature>
<dbReference type="CDD" id="cd09608">
    <property type="entry name" value="M3B_PepF"/>
    <property type="match status" value="1"/>
</dbReference>
<gene>
    <name evidence="10" type="primary">pepF</name>
    <name evidence="10" type="ORF">N2K84_12300</name>
</gene>
<evidence type="ECO:0000313" key="10">
    <source>
        <dbReference type="EMBL" id="MCW0483516.1"/>
    </source>
</evidence>
<evidence type="ECO:0000256" key="5">
    <source>
        <dbReference type="ARBA" id="ARBA00023049"/>
    </source>
</evidence>
<evidence type="ECO:0000259" key="9">
    <source>
        <dbReference type="Pfam" id="PF08439"/>
    </source>
</evidence>
<evidence type="ECO:0000256" key="3">
    <source>
        <dbReference type="ARBA" id="ARBA00022801"/>
    </source>
</evidence>
<dbReference type="GO" id="GO:0006508">
    <property type="term" value="P:proteolysis"/>
    <property type="evidence" value="ECO:0007669"/>
    <property type="project" value="UniProtKB-KW"/>
</dbReference>
<dbReference type="InterPro" id="IPR001567">
    <property type="entry name" value="Pept_M3A_M3B_dom"/>
</dbReference>
<comment type="cofactor">
    <cofactor evidence="6">
        <name>Zn(2+)</name>
        <dbReference type="ChEBI" id="CHEBI:29105"/>
    </cofactor>
    <text evidence="6">Binds 1 zinc ion.</text>
</comment>
<name>A0AA41Y4X2_9BACT</name>
<dbReference type="Gene3D" id="1.20.140.70">
    <property type="entry name" value="Oligopeptidase f, N-terminal domain"/>
    <property type="match status" value="1"/>
</dbReference>
<dbReference type="GO" id="GO:0046872">
    <property type="term" value="F:metal ion binding"/>
    <property type="evidence" value="ECO:0007669"/>
    <property type="project" value="UniProtKB-UniRule"/>
</dbReference>
<dbReference type="NCBIfam" id="TIGR00181">
    <property type="entry name" value="pepF"/>
    <property type="match status" value="1"/>
</dbReference>
<dbReference type="Pfam" id="PF08439">
    <property type="entry name" value="Peptidase_M3_N"/>
    <property type="match status" value="1"/>
</dbReference>
<evidence type="ECO:0000313" key="11">
    <source>
        <dbReference type="Proteomes" id="UP001163821"/>
    </source>
</evidence>
<feature type="domain" description="Peptidase M3A/M3B catalytic" evidence="8">
    <location>
        <begin position="229"/>
        <end position="610"/>
    </location>
</feature>
<dbReference type="InterPro" id="IPR045090">
    <property type="entry name" value="Pept_M3A_M3B"/>
</dbReference>
<evidence type="ECO:0000256" key="6">
    <source>
        <dbReference type="RuleBase" id="RU368091"/>
    </source>
</evidence>
<keyword evidence="4 6" id="KW-0862">Zinc</keyword>
<evidence type="ECO:0000256" key="1">
    <source>
        <dbReference type="ARBA" id="ARBA00022670"/>
    </source>
</evidence>
<sequence>MKKINPLMKFAVMTFLGMLAAMTTYSQQNRADIPEKYTWNLTDIFPSDEAWREAVTELSGKLDQIEQFKGTLTTSAKNLLKALQFNTELSKEASKIYLYAGMSSDLDTRNMKYSGMKQELQQLFSAFGAKAAFIEPEILTADWATIENFMQEEPGLEIYRMNLANMFRTKAHTLSETEERIMALSGLVSGVSQSVYSSFSNAELPKPEVTLSSGETLSVGSAEYNRYRAAANRADREIVFDAFWNNYARFRGSFGEMLYGNVKADMFRARARHYESSLQASLYPNNIPAEVYHSLVDNVNKNLPAFYRYLNIKKRMMGVDTLKYLDLYAPVVKDVDLKYSYEEATRLVLESLQPLGDEYVSTVEKAINERWIDVYPAPGKRSGAYSNGAHYDGHPFILLNYTELYDDVSTLTHELGHTMQSYFSNKTQPYPTADYVTFVAEVASTFNEVLLFNHIIEQVKDDDVKLSILMNWLDRFKGTLFRQTQFAEFELKIHEEAEQGKPLTGDTFSEIYADIVKRYYGHEQGICHIDDYINMEWAFIPHFYYNFYVYQYSTSFTASISLAEKVMSGDQQALKNYMDFLSAGGSDYPIELLKKAGVDMTSSEPFEKTIAAMNKVMDEIEHILNKKEKK</sequence>
<evidence type="ECO:0000256" key="2">
    <source>
        <dbReference type="ARBA" id="ARBA00022723"/>
    </source>
</evidence>
<dbReference type="InterPro" id="IPR013647">
    <property type="entry name" value="OligopepF_N_dom"/>
</dbReference>
<dbReference type="PANTHER" id="PTHR11804">
    <property type="entry name" value="PROTEASE M3 THIMET OLIGOPEPTIDASE-RELATED"/>
    <property type="match status" value="1"/>
</dbReference>
<accession>A0AA41Y4X2</accession>
<comment type="caution">
    <text evidence="10">The sequence shown here is derived from an EMBL/GenBank/DDBJ whole genome shotgun (WGS) entry which is preliminary data.</text>
</comment>
<dbReference type="Gene3D" id="1.10.1370.20">
    <property type="entry name" value="Oligoendopeptidase f, C-terminal domain"/>
    <property type="match status" value="1"/>
</dbReference>
<dbReference type="Proteomes" id="UP001163821">
    <property type="component" value="Unassembled WGS sequence"/>
</dbReference>
<comment type="similarity">
    <text evidence="6">Belongs to the peptidase M3B family.</text>
</comment>
<comment type="function">
    <text evidence="6">Has oligopeptidase activity and degrades a variety of small bioactive peptides.</text>
</comment>
<keyword evidence="3 6" id="KW-0378">Hydrolase</keyword>
<feature type="chain" id="PRO_5041213828" description="Oligopeptidase F" evidence="7">
    <location>
        <begin position="27"/>
        <end position="630"/>
    </location>
</feature>
<dbReference type="InterPro" id="IPR004438">
    <property type="entry name" value="Peptidase_M3B"/>
</dbReference>
<dbReference type="AlphaFoldDB" id="A0AA41Y4X2"/>
<organism evidence="10 11">
    <name type="scientific">Gaoshiqia sediminis</name>
    <dbReference type="NCBI Taxonomy" id="2986998"/>
    <lineage>
        <taxon>Bacteria</taxon>
        <taxon>Pseudomonadati</taxon>
        <taxon>Bacteroidota</taxon>
        <taxon>Bacteroidia</taxon>
        <taxon>Marinilabiliales</taxon>
        <taxon>Prolixibacteraceae</taxon>
        <taxon>Gaoshiqia</taxon>
    </lineage>
</organism>
<dbReference type="SUPFAM" id="SSF55486">
    <property type="entry name" value="Metalloproteases ('zincins'), catalytic domain"/>
    <property type="match status" value="1"/>
</dbReference>
<dbReference type="RefSeq" id="WP_282592117.1">
    <property type="nucleotide sequence ID" value="NZ_JAPAAF010000017.1"/>
</dbReference>
<dbReference type="InterPro" id="IPR042088">
    <property type="entry name" value="OligoPept_F_C"/>
</dbReference>
<dbReference type="GO" id="GO:0004222">
    <property type="term" value="F:metalloendopeptidase activity"/>
    <property type="evidence" value="ECO:0007669"/>
    <property type="project" value="UniProtKB-UniRule"/>
</dbReference>
<keyword evidence="11" id="KW-1185">Reference proteome</keyword>
<dbReference type="EMBL" id="JAPAAF010000017">
    <property type="protein sequence ID" value="MCW0483516.1"/>
    <property type="molecule type" value="Genomic_DNA"/>
</dbReference>
<protein>
    <recommendedName>
        <fullName evidence="6">Oligopeptidase F</fullName>
        <ecNumber evidence="6">3.4.24.-</ecNumber>
    </recommendedName>
</protein>
<dbReference type="Pfam" id="PF01432">
    <property type="entry name" value="Peptidase_M3"/>
    <property type="match status" value="1"/>
</dbReference>